<evidence type="ECO:0000256" key="6">
    <source>
        <dbReference type="ARBA" id="ARBA00023136"/>
    </source>
</evidence>
<evidence type="ECO:0000256" key="8">
    <source>
        <dbReference type="SAM" id="Phobius"/>
    </source>
</evidence>
<sequence length="357" mass="37535">MAAAPIDPTVAAATLGGTFLCAASANSFNQIIEIERDASMNRTMRRPLPSGRITPAHATGWAAASGLVGVGTLAVGTNELTAALGAATLGLYTLAYTPMKPLTPWNTWMGAVVGAIPPVMGWTAAGGALISAEAAALSSALFLWQMPHFLALAWMYRNDYMQGGYKMVPLTDPTGERTASLCLQYSVYLALLPPACWAAGVTSCMFAVESVGFNGLLLLAAFRFRQNHQRGQAHARRLFLASLAYLPVFFACLLLHQNRQPITARLAEEVVDDGYNDARDRLLSRGRQLCLHEHIVHPPAADADGTIASARACPVHFGKASADSAAGIVESAADSAAGIVESAAATATTLAVQKLPE</sequence>
<name>A0A7S3ADQ5_9EUKA</name>
<feature type="transmembrane region" description="Helical" evidence="8">
    <location>
        <begin position="53"/>
        <end position="74"/>
    </location>
</feature>
<organism evidence="9">
    <name type="scientific">Haptolina ericina</name>
    <dbReference type="NCBI Taxonomy" id="156174"/>
    <lineage>
        <taxon>Eukaryota</taxon>
        <taxon>Haptista</taxon>
        <taxon>Haptophyta</taxon>
        <taxon>Prymnesiophyceae</taxon>
        <taxon>Prymnesiales</taxon>
        <taxon>Prymnesiaceae</taxon>
        <taxon>Haptolina</taxon>
    </lineage>
</organism>
<evidence type="ECO:0000256" key="4">
    <source>
        <dbReference type="ARBA" id="ARBA00022989"/>
    </source>
</evidence>
<keyword evidence="4 8" id="KW-1133">Transmembrane helix</keyword>
<feature type="transmembrane region" description="Helical" evidence="8">
    <location>
        <begin position="136"/>
        <end position="157"/>
    </location>
</feature>
<dbReference type="PANTHER" id="PTHR43448">
    <property type="entry name" value="PROTOHEME IX FARNESYLTRANSFERASE, MITOCHONDRIAL"/>
    <property type="match status" value="1"/>
</dbReference>
<protein>
    <recommendedName>
        <fullName evidence="7">Heme O synthase</fullName>
    </recommendedName>
</protein>
<dbReference type="AlphaFoldDB" id="A0A7S3ADQ5"/>
<dbReference type="GO" id="GO:0005739">
    <property type="term" value="C:mitochondrion"/>
    <property type="evidence" value="ECO:0007669"/>
    <property type="project" value="TreeGrafter"/>
</dbReference>
<proteinExistence type="predicted"/>
<keyword evidence="3 8" id="KW-0812">Transmembrane</keyword>
<gene>
    <name evidence="9" type="ORF">HERI1096_LOCUS2219</name>
</gene>
<dbReference type="Gene3D" id="1.10.357.140">
    <property type="entry name" value="UbiA prenyltransferase"/>
    <property type="match status" value="1"/>
</dbReference>
<dbReference type="GO" id="GO:0006784">
    <property type="term" value="P:heme A biosynthetic process"/>
    <property type="evidence" value="ECO:0007669"/>
    <property type="project" value="TreeGrafter"/>
</dbReference>
<keyword evidence="2" id="KW-0808">Transferase</keyword>
<feature type="transmembrane region" description="Helical" evidence="8">
    <location>
        <begin position="108"/>
        <end position="130"/>
    </location>
</feature>
<feature type="transmembrane region" description="Helical" evidence="8">
    <location>
        <begin position="206"/>
        <end position="225"/>
    </location>
</feature>
<reference evidence="9" key="1">
    <citation type="submission" date="2021-01" db="EMBL/GenBank/DDBJ databases">
        <authorList>
            <person name="Corre E."/>
            <person name="Pelletier E."/>
            <person name="Niang G."/>
            <person name="Scheremetjew M."/>
            <person name="Finn R."/>
            <person name="Kale V."/>
            <person name="Holt S."/>
            <person name="Cochrane G."/>
            <person name="Meng A."/>
            <person name="Brown T."/>
            <person name="Cohen L."/>
        </authorList>
    </citation>
    <scope>NUCLEOTIDE SEQUENCE</scope>
    <source>
        <strain evidence="9">CCMP281</strain>
    </source>
</reference>
<dbReference type="GO" id="GO:0016020">
    <property type="term" value="C:membrane"/>
    <property type="evidence" value="ECO:0007669"/>
    <property type="project" value="UniProtKB-SubCell"/>
</dbReference>
<dbReference type="EMBL" id="HBHX01004007">
    <property type="protein sequence ID" value="CAE0100661.1"/>
    <property type="molecule type" value="Transcribed_RNA"/>
</dbReference>
<evidence type="ECO:0000256" key="3">
    <source>
        <dbReference type="ARBA" id="ARBA00022692"/>
    </source>
</evidence>
<dbReference type="InterPro" id="IPR006369">
    <property type="entry name" value="Protohaem_IX_farnesylTrfase"/>
</dbReference>
<evidence type="ECO:0000256" key="2">
    <source>
        <dbReference type="ARBA" id="ARBA00022679"/>
    </source>
</evidence>
<dbReference type="Pfam" id="PF01040">
    <property type="entry name" value="UbiA"/>
    <property type="match status" value="1"/>
</dbReference>
<evidence type="ECO:0000256" key="5">
    <source>
        <dbReference type="ARBA" id="ARBA00023133"/>
    </source>
</evidence>
<accession>A0A7S3ADQ5</accession>
<dbReference type="NCBIfam" id="TIGR01473">
    <property type="entry name" value="cyoE_ctaB"/>
    <property type="match status" value="1"/>
</dbReference>
<comment type="subcellular location">
    <subcellularLocation>
        <location evidence="1">Membrane</location>
        <topology evidence="1">Multi-pass membrane protein</topology>
    </subcellularLocation>
</comment>
<dbReference type="FunFam" id="1.10.357.140:FF:000006">
    <property type="entry name" value="Protoheme IX farnesyltransferase, mitochondrial"/>
    <property type="match status" value="1"/>
</dbReference>
<evidence type="ECO:0000313" key="9">
    <source>
        <dbReference type="EMBL" id="CAE0100661.1"/>
    </source>
</evidence>
<feature type="transmembrane region" description="Helical" evidence="8">
    <location>
        <begin position="12"/>
        <end position="32"/>
    </location>
</feature>
<keyword evidence="5" id="KW-0350">Heme biosynthesis</keyword>
<dbReference type="CDD" id="cd13957">
    <property type="entry name" value="PT_UbiA_Cox10"/>
    <property type="match status" value="1"/>
</dbReference>
<evidence type="ECO:0000256" key="7">
    <source>
        <dbReference type="ARBA" id="ARBA00030253"/>
    </source>
</evidence>
<feature type="transmembrane region" description="Helical" evidence="8">
    <location>
        <begin position="237"/>
        <end position="256"/>
    </location>
</feature>
<keyword evidence="6 8" id="KW-0472">Membrane</keyword>
<dbReference type="PANTHER" id="PTHR43448:SF2">
    <property type="entry name" value="PROTOHEME IX FARNESYLTRANSFERASE, MITOCHONDRIAL"/>
    <property type="match status" value="1"/>
</dbReference>
<dbReference type="InterPro" id="IPR044878">
    <property type="entry name" value="UbiA_sf"/>
</dbReference>
<dbReference type="InterPro" id="IPR000537">
    <property type="entry name" value="UbiA_prenyltransferase"/>
</dbReference>
<dbReference type="GO" id="GO:0008495">
    <property type="term" value="F:protoheme IX farnesyltransferase activity"/>
    <property type="evidence" value="ECO:0007669"/>
    <property type="project" value="InterPro"/>
</dbReference>
<evidence type="ECO:0000256" key="1">
    <source>
        <dbReference type="ARBA" id="ARBA00004141"/>
    </source>
</evidence>